<protein>
    <submittedName>
        <fullName evidence="1">Uncharacterized protein</fullName>
    </submittedName>
</protein>
<evidence type="ECO:0000313" key="1">
    <source>
        <dbReference type="EnsemblPlants" id="MELO3C032692.2.1"/>
    </source>
</evidence>
<dbReference type="EnsemblPlants" id="MELO3C032692.2.1">
    <property type="protein sequence ID" value="MELO3C032692.2.1"/>
    <property type="gene ID" value="MELO3C032692.2"/>
</dbReference>
<dbReference type="Gramene" id="MELO3C032692.2.1">
    <property type="protein sequence ID" value="MELO3C032692.2.1"/>
    <property type="gene ID" value="MELO3C032692.2"/>
</dbReference>
<accession>A0A9I9EEJ9</accession>
<dbReference type="AlphaFoldDB" id="A0A9I9EEJ9"/>
<name>A0A9I9EEJ9_CUCME</name>
<reference evidence="1" key="1">
    <citation type="submission" date="2023-03" db="UniProtKB">
        <authorList>
            <consortium name="EnsemblPlants"/>
        </authorList>
    </citation>
    <scope>IDENTIFICATION</scope>
</reference>
<proteinExistence type="predicted"/>
<organism evidence="1">
    <name type="scientific">Cucumis melo</name>
    <name type="common">Muskmelon</name>
    <dbReference type="NCBI Taxonomy" id="3656"/>
    <lineage>
        <taxon>Eukaryota</taxon>
        <taxon>Viridiplantae</taxon>
        <taxon>Streptophyta</taxon>
        <taxon>Embryophyta</taxon>
        <taxon>Tracheophyta</taxon>
        <taxon>Spermatophyta</taxon>
        <taxon>Magnoliopsida</taxon>
        <taxon>eudicotyledons</taxon>
        <taxon>Gunneridae</taxon>
        <taxon>Pentapetalae</taxon>
        <taxon>rosids</taxon>
        <taxon>fabids</taxon>
        <taxon>Cucurbitales</taxon>
        <taxon>Cucurbitaceae</taxon>
        <taxon>Benincaseae</taxon>
        <taxon>Cucumis</taxon>
    </lineage>
</organism>
<sequence>MCDKEFIRVIRNISLRFIRVLKRTKEALTAGRRPPTPRALNHGVLKRLVRIDTIYSSVLVYLSIVRCHSEFKPLSSSLSSNLGVLRHLRLSGDSVVERGRNRRSENLSLGEDVDGGL</sequence>